<dbReference type="AlphaFoldDB" id="A0A1M2VX07"/>
<proteinExistence type="predicted"/>
<feature type="compositionally biased region" description="Polar residues" evidence="1">
    <location>
        <begin position="609"/>
        <end position="619"/>
    </location>
</feature>
<dbReference type="OMA" id="ATICTSK"/>
<dbReference type="Proteomes" id="UP000184267">
    <property type="component" value="Unassembled WGS sequence"/>
</dbReference>
<name>A0A1M2VX07_TRAPU</name>
<organism evidence="3 4">
    <name type="scientific">Trametes pubescens</name>
    <name type="common">White-rot fungus</name>
    <dbReference type="NCBI Taxonomy" id="154538"/>
    <lineage>
        <taxon>Eukaryota</taxon>
        <taxon>Fungi</taxon>
        <taxon>Dikarya</taxon>
        <taxon>Basidiomycota</taxon>
        <taxon>Agaricomycotina</taxon>
        <taxon>Agaricomycetes</taxon>
        <taxon>Polyporales</taxon>
        <taxon>Polyporaceae</taxon>
        <taxon>Trametes</taxon>
    </lineage>
</organism>
<gene>
    <name evidence="3" type="ORF">TRAPUB_11312</name>
</gene>
<reference evidence="3 4" key="1">
    <citation type="submission" date="2016-10" db="EMBL/GenBank/DDBJ databases">
        <title>Genome sequence of the basidiomycete white-rot fungus Trametes pubescens.</title>
        <authorList>
            <person name="Makela M.R."/>
            <person name="Granchi Z."/>
            <person name="Peng M."/>
            <person name="De Vries R.P."/>
            <person name="Grigoriev I."/>
            <person name="Riley R."/>
            <person name="Hilden K."/>
        </authorList>
    </citation>
    <scope>NUCLEOTIDE SEQUENCE [LARGE SCALE GENOMIC DNA]</scope>
    <source>
        <strain evidence="3 4">FBCC735</strain>
    </source>
</reference>
<dbReference type="InterPro" id="IPR010730">
    <property type="entry name" value="HET"/>
</dbReference>
<feature type="domain" description="Heterokaryon incompatibility" evidence="2">
    <location>
        <begin position="123"/>
        <end position="162"/>
    </location>
</feature>
<comment type="caution">
    <text evidence="3">The sequence shown here is derived from an EMBL/GenBank/DDBJ whole genome shotgun (WGS) entry which is preliminary data.</text>
</comment>
<evidence type="ECO:0000256" key="1">
    <source>
        <dbReference type="SAM" id="MobiDB-lite"/>
    </source>
</evidence>
<protein>
    <recommendedName>
        <fullName evidence="2">Heterokaryon incompatibility domain-containing protein</fullName>
    </recommendedName>
</protein>
<sequence length="647" mass="71412">MSRPVPALSFVEMYREGEGAVGEYSKYGFAQRLARSISYGSVVSQFDLEPSIADREISTLSLPPYPGCDDGADSVATLSEFDVEIHQDVIDFFLKRFKKRLQNPPPEKEPETWDEEDSTPPHSKFRYIWIDRLCIIQGNDEDRRWHDSEFQKDIHAAAAQCFALPYGLLATICTSKLVISKDDEEGRGPFLICRRQTTSSLGDPLLLNLLSAESGLSGDRDGTIILYIRNVMTKMTGAGARPRRSLWEDQATWRALFSRTYDSRSEFINTCWETLLATTSRNPPPRDESGFMELNLPALAGQLSRALAHGAWLGGLTGTPDAACALFPTIPLRNGPSGSSRLGAGVGMNHSATSPLAQGSSSISGDEGRTMFVADSDFHVELSEEGPCIVRLQNTPARRFMRSTKKEGYTSRDGPLQFERVSDSRYYWMDPANPIASGSGKSIQGAEEVWLVYLGSVNVLRQAQADDHIRTPEKRSWVREPDYLGFAANPASRSSAPPRRGIASSSSAAAKRLPSPSAQTYRFAILARHHAESPWTSSPDSNVRPRSAPVPGTFTLEMWVEKEVTTSWLKPTEWSRHDFFIAPQDAAPPYFEESHGSGGANDCKIPDSSFPNGRASQPSMDIPAQPLDLLPGLLALDSELEMVVRRP</sequence>
<accession>A0A1M2VX07</accession>
<evidence type="ECO:0000313" key="3">
    <source>
        <dbReference type="EMBL" id="OJT12135.1"/>
    </source>
</evidence>
<evidence type="ECO:0000259" key="2">
    <source>
        <dbReference type="Pfam" id="PF06985"/>
    </source>
</evidence>
<dbReference type="Pfam" id="PF06985">
    <property type="entry name" value="HET"/>
    <property type="match status" value="1"/>
</dbReference>
<dbReference type="OrthoDB" id="10681166at2759"/>
<feature type="region of interest" description="Disordered" evidence="1">
    <location>
        <begin position="488"/>
        <end position="514"/>
    </location>
</feature>
<feature type="region of interest" description="Disordered" evidence="1">
    <location>
        <begin position="591"/>
        <end position="624"/>
    </location>
</feature>
<keyword evidence="4" id="KW-1185">Reference proteome</keyword>
<evidence type="ECO:0000313" key="4">
    <source>
        <dbReference type="Proteomes" id="UP000184267"/>
    </source>
</evidence>
<dbReference type="EMBL" id="MNAD01000519">
    <property type="protein sequence ID" value="OJT12135.1"/>
    <property type="molecule type" value="Genomic_DNA"/>
</dbReference>